<evidence type="ECO:0000313" key="2">
    <source>
        <dbReference type="EMBL" id="KAB0790250.1"/>
    </source>
</evidence>
<dbReference type="AlphaFoldDB" id="A0A5N3ZYW4"/>
<reference evidence="2 3" key="1">
    <citation type="journal article" date="2018" name="Elife">
        <title>Firefly genomes illuminate parallel origins of bioluminescence in beetles.</title>
        <authorList>
            <person name="Fallon T.R."/>
            <person name="Lower S.E."/>
            <person name="Chang C.H."/>
            <person name="Bessho-Uehara M."/>
            <person name="Martin G.J."/>
            <person name="Bewick A.J."/>
            <person name="Behringer M."/>
            <person name="Debat H.J."/>
            <person name="Wong I."/>
            <person name="Day J.C."/>
            <person name="Suvorov A."/>
            <person name="Silva C.J."/>
            <person name="Stanger-Hall K.F."/>
            <person name="Hall D.W."/>
            <person name="Schmitz R.J."/>
            <person name="Nelson D.R."/>
            <person name="Lewis S.M."/>
            <person name="Shigenobu S."/>
            <person name="Bybee S.M."/>
            <person name="Larracuente A.M."/>
            <person name="Oba Y."/>
            <person name="Weng J.K."/>
        </authorList>
    </citation>
    <scope>NUCLEOTIDE SEQUENCE [LARGE SCALE GENOMIC DNA]</scope>
    <source>
        <strain evidence="2">1611_PpyrPB1</strain>
        <tissue evidence="2">Whole body</tissue>
    </source>
</reference>
<proteinExistence type="predicted"/>
<accession>A0A5N3ZYW4</accession>
<dbReference type="CDD" id="cd23992">
    <property type="entry name" value="PBP_GOBP"/>
    <property type="match status" value="1"/>
</dbReference>
<dbReference type="GO" id="GO:0005549">
    <property type="term" value="F:odorant binding"/>
    <property type="evidence" value="ECO:0007669"/>
    <property type="project" value="InterPro"/>
</dbReference>
<dbReference type="SMART" id="SM00708">
    <property type="entry name" value="PhBP"/>
    <property type="match status" value="1"/>
</dbReference>
<gene>
    <name evidence="2" type="ORF">PPYR_15417</name>
</gene>
<name>A0A5N3ZYW4_PHOPY</name>
<dbReference type="Pfam" id="PF01395">
    <property type="entry name" value="PBP_GOBP"/>
    <property type="match status" value="1"/>
</dbReference>
<dbReference type="InterPro" id="IPR006170">
    <property type="entry name" value="PBP/GOBP"/>
</dbReference>
<dbReference type="EMBL" id="VVIM01001604">
    <property type="protein sequence ID" value="KAB0790250.1"/>
    <property type="molecule type" value="Genomic_DNA"/>
</dbReference>
<dbReference type="OrthoDB" id="8194670at2759"/>
<dbReference type="Gene3D" id="1.10.238.20">
    <property type="entry name" value="Pheromone/general odorant binding protein domain"/>
    <property type="match status" value="1"/>
</dbReference>
<keyword evidence="3" id="KW-1185">Reference proteome</keyword>
<dbReference type="SUPFAM" id="SSF47565">
    <property type="entry name" value="Insect pheromone/odorant-binding proteins"/>
    <property type="match status" value="1"/>
</dbReference>
<evidence type="ECO:0000256" key="1">
    <source>
        <dbReference type="SAM" id="SignalP"/>
    </source>
</evidence>
<feature type="signal peptide" evidence="1">
    <location>
        <begin position="1"/>
        <end position="19"/>
    </location>
</feature>
<comment type="caution">
    <text evidence="2">The sequence shown here is derived from an EMBL/GenBank/DDBJ whole genome shotgun (WGS) entry which is preliminary data.</text>
</comment>
<keyword evidence="1" id="KW-0732">Signal</keyword>
<protein>
    <submittedName>
        <fullName evidence="2">Uncharacterized protein</fullName>
    </submittedName>
</protein>
<dbReference type="InParanoid" id="A0A5N3ZYW4"/>
<evidence type="ECO:0000313" key="3">
    <source>
        <dbReference type="Proteomes" id="UP000327044"/>
    </source>
</evidence>
<dbReference type="Proteomes" id="UP000327044">
    <property type="component" value="Unassembled WGS sequence"/>
</dbReference>
<organism evidence="2 3">
    <name type="scientific">Photinus pyralis</name>
    <name type="common">Common eastern firefly</name>
    <name type="synonym">Lampyris pyralis</name>
    <dbReference type="NCBI Taxonomy" id="7054"/>
    <lineage>
        <taxon>Eukaryota</taxon>
        <taxon>Metazoa</taxon>
        <taxon>Ecdysozoa</taxon>
        <taxon>Arthropoda</taxon>
        <taxon>Hexapoda</taxon>
        <taxon>Insecta</taxon>
        <taxon>Pterygota</taxon>
        <taxon>Neoptera</taxon>
        <taxon>Endopterygota</taxon>
        <taxon>Coleoptera</taxon>
        <taxon>Polyphaga</taxon>
        <taxon>Elateriformia</taxon>
        <taxon>Elateroidea</taxon>
        <taxon>Lampyridae</taxon>
        <taxon>Lampyrinae</taxon>
        <taxon>Photinus</taxon>
    </lineage>
</organism>
<feature type="chain" id="PRO_5024452343" evidence="1">
    <location>
        <begin position="20"/>
        <end position="142"/>
    </location>
</feature>
<dbReference type="InterPro" id="IPR036728">
    <property type="entry name" value="PBP_GOBP_sf"/>
</dbReference>
<sequence>MKIVLFLAGVVLACQSASANLFLTALENYETYAAPYRDVCIRESGVEASAVDALFKTGDLQETEEMGLFISCLMLNLGVLYPNGQLNEQNLMKYIGVQNPVLADLVFNTCKNTAMANSVSKTALKVAECLLFTIYSQEQHYA</sequence>